<dbReference type="SMART" id="SM00363">
    <property type="entry name" value="S4"/>
    <property type="match status" value="1"/>
</dbReference>
<dbReference type="InterPro" id="IPR006145">
    <property type="entry name" value="PsdUridine_synth_RsuA/RluA"/>
</dbReference>
<feature type="region of interest" description="Disordered" evidence="5">
    <location>
        <begin position="1"/>
        <end position="38"/>
    </location>
</feature>
<keyword evidence="2 4" id="KW-0413">Isomerase</keyword>
<dbReference type="FunFam" id="3.10.290.10:FF:000003">
    <property type="entry name" value="Pseudouridine synthase"/>
    <property type="match status" value="1"/>
</dbReference>
<dbReference type="Gene3D" id="3.30.70.580">
    <property type="entry name" value="Pseudouridine synthase I, catalytic domain, N-terminal subdomain"/>
    <property type="match status" value="1"/>
</dbReference>
<evidence type="ECO:0000256" key="4">
    <source>
        <dbReference type="RuleBase" id="RU003887"/>
    </source>
</evidence>
<dbReference type="GO" id="GO:0000455">
    <property type="term" value="P:enzyme-directed rRNA pseudouridine synthesis"/>
    <property type="evidence" value="ECO:0007669"/>
    <property type="project" value="UniProtKB-ARBA"/>
</dbReference>
<dbReference type="GO" id="GO:0120159">
    <property type="term" value="F:rRNA pseudouridine synthase activity"/>
    <property type="evidence" value="ECO:0007669"/>
    <property type="project" value="UniProtKB-ARBA"/>
</dbReference>
<dbReference type="InterPro" id="IPR000748">
    <property type="entry name" value="PsdUridine_synth_RsuA/RluB/E/F"/>
</dbReference>
<accession>A0A2N3IKE1</accession>
<dbReference type="SUPFAM" id="SSF55120">
    <property type="entry name" value="Pseudouridine synthase"/>
    <property type="match status" value="1"/>
</dbReference>
<dbReference type="InterPro" id="IPR020094">
    <property type="entry name" value="TruA/RsuA/RluB/E/F_N"/>
</dbReference>
<dbReference type="InterPro" id="IPR050343">
    <property type="entry name" value="RsuA_PseudoU_synthase"/>
</dbReference>
<dbReference type="InterPro" id="IPR042092">
    <property type="entry name" value="PsdUridine_s_RsuA/RluB/E/F_cat"/>
</dbReference>
<evidence type="ECO:0000256" key="3">
    <source>
        <dbReference type="PROSITE-ProRule" id="PRU00182"/>
    </source>
</evidence>
<keyword evidence="3" id="KW-0694">RNA-binding</keyword>
<dbReference type="EC" id="5.4.99.-" evidence="4"/>
<gene>
    <name evidence="7" type="ORF">Rain11_0288</name>
</gene>
<protein>
    <recommendedName>
        <fullName evidence="4">Pseudouridine synthase</fullName>
        <ecNumber evidence="4">5.4.99.-</ecNumber>
    </recommendedName>
</protein>
<dbReference type="CDD" id="cd00165">
    <property type="entry name" value="S4"/>
    <property type="match status" value="1"/>
</dbReference>
<dbReference type="Pfam" id="PF00849">
    <property type="entry name" value="PseudoU_synth_2"/>
    <property type="match status" value="1"/>
</dbReference>
<evidence type="ECO:0000256" key="2">
    <source>
        <dbReference type="ARBA" id="ARBA00023235"/>
    </source>
</evidence>
<dbReference type="PANTHER" id="PTHR47683:SF2">
    <property type="entry name" value="RNA-BINDING S4 DOMAIN-CONTAINING PROTEIN"/>
    <property type="match status" value="1"/>
</dbReference>
<dbReference type="InterPro" id="IPR002942">
    <property type="entry name" value="S4_RNA-bd"/>
</dbReference>
<name>A0A2N3IKE1_9BACT</name>
<dbReference type="Gene3D" id="3.30.70.1560">
    <property type="entry name" value="Alpha-L RNA-binding motif"/>
    <property type="match status" value="1"/>
</dbReference>
<dbReference type="PROSITE" id="PS50889">
    <property type="entry name" value="S4"/>
    <property type="match status" value="1"/>
</dbReference>
<dbReference type="Gene3D" id="3.10.290.10">
    <property type="entry name" value="RNA-binding S4 domain"/>
    <property type="match status" value="1"/>
</dbReference>
<evidence type="ECO:0000256" key="5">
    <source>
        <dbReference type="SAM" id="MobiDB-lite"/>
    </source>
</evidence>
<dbReference type="PANTHER" id="PTHR47683">
    <property type="entry name" value="PSEUDOURIDINE SYNTHASE FAMILY PROTEIN-RELATED"/>
    <property type="match status" value="1"/>
</dbReference>
<keyword evidence="8" id="KW-1185">Reference proteome</keyword>
<evidence type="ECO:0000313" key="7">
    <source>
        <dbReference type="EMBL" id="PKQ70751.1"/>
    </source>
</evidence>
<dbReference type="Proteomes" id="UP000233387">
    <property type="component" value="Unassembled WGS sequence"/>
</dbReference>
<dbReference type="InterPro" id="IPR020103">
    <property type="entry name" value="PsdUridine_synth_cat_dom_sf"/>
</dbReference>
<feature type="domain" description="RNA-binding S4" evidence="6">
    <location>
        <begin position="65"/>
        <end position="126"/>
    </location>
</feature>
<dbReference type="InterPro" id="IPR036986">
    <property type="entry name" value="S4_RNA-bd_sf"/>
</dbReference>
<dbReference type="EMBL" id="NKXO01000003">
    <property type="protein sequence ID" value="PKQ70751.1"/>
    <property type="molecule type" value="Genomic_DNA"/>
</dbReference>
<dbReference type="SUPFAM" id="SSF55174">
    <property type="entry name" value="Alpha-L RNA-binding motif"/>
    <property type="match status" value="1"/>
</dbReference>
<dbReference type="Pfam" id="PF01479">
    <property type="entry name" value="S4"/>
    <property type="match status" value="1"/>
</dbReference>
<comment type="similarity">
    <text evidence="1 4">Belongs to the pseudouridine synthase RsuA family.</text>
</comment>
<sequence length="299" mass="34750">MHFQHNAKMRKKREAPKEIARKKHLPKPKNEENKPIETPTYHFKKFTEKKKNIGKNSVQGQKSTIRLNRFIANAGVCSRREADELIKQGAIKVNGRVVTEMGYQVKPTDKVTYQGKLLKREKFVYVLLNKPKNCITTTEDENERRTVMDFVKDACNERIYPVGRLDRNTTGLLLLTNDGELAKKLSHPSSNIKKIYQITLDKPITEEDFRQLEQGLELEDGFIKPDAIALIEPNVLGMELHSGRNRIVRRMFEHLGYEVTKLDRTMYAGLTKKDLPRGKWRYLTQQEVIRLKFLMKAGN</sequence>
<dbReference type="NCBIfam" id="TIGR00093">
    <property type="entry name" value="pseudouridine synthase"/>
    <property type="match status" value="1"/>
</dbReference>
<dbReference type="AlphaFoldDB" id="A0A2N3IKE1"/>
<dbReference type="PROSITE" id="PS01149">
    <property type="entry name" value="PSI_RSU"/>
    <property type="match status" value="1"/>
</dbReference>
<evidence type="ECO:0000256" key="1">
    <source>
        <dbReference type="ARBA" id="ARBA00008348"/>
    </source>
</evidence>
<dbReference type="CDD" id="cd02870">
    <property type="entry name" value="PseudoU_synth_RsuA_like"/>
    <property type="match status" value="1"/>
</dbReference>
<proteinExistence type="inferred from homology"/>
<feature type="compositionally biased region" description="Basic residues" evidence="5">
    <location>
        <begin position="1"/>
        <end position="27"/>
    </location>
</feature>
<reference evidence="7 8" key="1">
    <citation type="submission" date="2017-06" db="EMBL/GenBank/DDBJ databases">
        <title>Raineya orbicola gen. nov., sp. nov. a slightly thermophilic bacterium of the phylum Bacteroidetes and the description of Raineyaceae fam. nov.</title>
        <authorList>
            <person name="Albuquerque L."/>
            <person name="Polonia A.R.M."/>
            <person name="Barroso C."/>
            <person name="Froufe H.J.C."/>
            <person name="Lage O."/>
            <person name="Lobo-Da-Cunha A."/>
            <person name="Egas C."/>
            <person name="Da Costa M.S."/>
        </authorList>
    </citation>
    <scope>NUCLEOTIDE SEQUENCE [LARGE SCALE GENOMIC DNA]</scope>
    <source>
        <strain evidence="7 8">SPSPC-11</strain>
    </source>
</reference>
<evidence type="ECO:0000259" key="6">
    <source>
        <dbReference type="SMART" id="SM00363"/>
    </source>
</evidence>
<dbReference type="InterPro" id="IPR018496">
    <property type="entry name" value="PsdUridine_synth_RsuA/RluB_CS"/>
</dbReference>
<dbReference type="GO" id="GO:0003723">
    <property type="term" value="F:RNA binding"/>
    <property type="evidence" value="ECO:0007669"/>
    <property type="project" value="UniProtKB-KW"/>
</dbReference>
<organism evidence="7 8">
    <name type="scientific">Raineya orbicola</name>
    <dbReference type="NCBI Taxonomy" id="2016530"/>
    <lineage>
        <taxon>Bacteria</taxon>
        <taxon>Pseudomonadati</taxon>
        <taxon>Bacteroidota</taxon>
        <taxon>Cytophagia</taxon>
        <taxon>Cytophagales</taxon>
        <taxon>Raineyaceae</taxon>
        <taxon>Raineya</taxon>
    </lineage>
</organism>
<comment type="caution">
    <text evidence="7">The sequence shown here is derived from an EMBL/GenBank/DDBJ whole genome shotgun (WGS) entry which is preliminary data.</text>
</comment>
<evidence type="ECO:0000313" key="8">
    <source>
        <dbReference type="Proteomes" id="UP000233387"/>
    </source>
</evidence>